<gene>
    <name evidence="1" type="ORF">AVEN_43600_1</name>
</gene>
<evidence type="ECO:0000313" key="2">
    <source>
        <dbReference type="Proteomes" id="UP000499080"/>
    </source>
</evidence>
<keyword evidence="2" id="KW-1185">Reference proteome</keyword>
<organism evidence="1 2">
    <name type="scientific">Araneus ventricosus</name>
    <name type="common">Orbweaver spider</name>
    <name type="synonym">Epeira ventricosa</name>
    <dbReference type="NCBI Taxonomy" id="182803"/>
    <lineage>
        <taxon>Eukaryota</taxon>
        <taxon>Metazoa</taxon>
        <taxon>Ecdysozoa</taxon>
        <taxon>Arthropoda</taxon>
        <taxon>Chelicerata</taxon>
        <taxon>Arachnida</taxon>
        <taxon>Araneae</taxon>
        <taxon>Araneomorphae</taxon>
        <taxon>Entelegynae</taxon>
        <taxon>Araneoidea</taxon>
        <taxon>Araneidae</taxon>
        <taxon>Araneus</taxon>
    </lineage>
</organism>
<sequence>MCPKLGLGKSNRFWAEKVWDGFSITRSSPRCYIPGLSVVVAPFKCEKRFWNPYSDLETLAAESSQVGDPHLVTCPRDASCGGTSDVLLLNPLTPMAKICHLCIRKL</sequence>
<reference evidence="1 2" key="1">
    <citation type="journal article" date="2019" name="Sci. Rep.">
        <title>Orb-weaving spider Araneus ventricosus genome elucidates the spidroin gene catalogue.</title>
        <authorList>
            <person name="Kono N."/>
            <person name="Nakamura H."/>
            <person name="Ohtoshi R."/>
            <person name="Moran D.A.P."/>
            <person name="Shinohara A."/>
            <person name="Yoshida Y."/>
            <person name="Fujiwara M."/>
            <person name="Mori M."/>
            <person name="Tomita M."/>
            <person name="Arakawa K."/>
        </authorList>
    </citation>
    <scope>NUCLEOTIDE SEQUENCE [LARGE SCALE GENOMIC DNA]</scope>
</reference>
<dbReference type="AlphaFoldDB" id="A0A4Y2EIC6"/>
<dbReference type="Proteomes" id="UP000499080">
    <property type="component" value="Unassembled WGS sequence"/>
</dbReference>
<proteinExistence type="predicted"/>
<protein>
    <submittedName>
        <fullName evidence="1">Uncharacterized protein</fullName>
    </submittedName>
</protein>
<name>A0A4Y2EIC6_ARAVE</name>
<evidence type="ECO:0000313" key="1">
    <source>
        <dbReference type="EMBL" id="GBM28890.1"/>
    </source>
</evidence>
<accession>A0A4Y2EIC6</accession>
<dbReference type="EMBL" id="BGPR01000621">
    <property type="protein sequence ID" value="GBM28890.1"/>
    <property type="molecule type" value="Genomic_DNA"/>
</dbReference>
<comment type="caution">
    <text evidence="1">The sequence shown here is derived from an EMBL/GenBank/DDBJ whole genome shotgun (WGS) entry which is preliminary data.</text>
</comment>